<dbReference type="GO" id="GO:0006633">
    <property type="term" value="P:fatty acid biosynthetic process"/>
    <property type="evidence" value="ECO:0007669"/>
    <property type="project" value="InterPro"/>
</dbReference>
<dbReference type="Proteomes" id="UP000183613">
    <property type="component" value="Unassembled WGS sequence"/>
</dbReference>
<evidence type="ECO:0000256" key="2">
    <source>
        <dbReference type="ARBA" id="ARBA00023315"/>
    </source>
</evidence>
<dbReference type="PANTHER" id="PTHR34069">
    <property type="entry name" value="3-OXOACYL-[ACYL-CARRIER-PROTEIN] SYNTHASE 3"/>
    <property type="match status" value="1"/>
</dbReference>
<feature type="domain" description="Beta-ketoacyl-[acyl-carrier-protein] synthase III C-terminal" evidence="3">
    <location>
        <begin position="254"/>
        <end position="339"/>
    </location>
</feature>
<accession>A0A1H5M7M3</accession>
<dbReference type="EMBL" id="FNUD01000002">
    <property type="protein sequence ID" value="SEE85302.1"/>
    <property type="molecule type" value="Genomic_DNA"/>
</dbReference>
<name>A0A1H5M7M3_PSEDM</name>
<protein>
    <submittedName>
        <fullName evidence="5">3-oxoacyl-[acyl-carrier-protein] synthase-3</fullName>
    </submittedName>
</protein>
<comment type="caution">
    <text evidence="5">The sequence shown here is derived from an EMBL/GenBank/DDBJ whole genome shotgun (WGS) entry which is preliminary data.</text>
</comment>
<dbReference type="GO" id="GO:0044550">
    <property type="term" value="P:secondary metabolite biosynthetic process"/>
    <property type="evidence" value="ECO:0007669"/>
    <property type="project" value="TreeGrafter"/>
</dbReference>
<dbReference type="InterPro" id="IPR016039">
    <property type="entry name" value="Thiolase-like"/>
</dbReference>
<reference evidence="5" key="1">
    <citation type="submission" date="2016-10" db="EMBL/GenBank/DDBJ databases">
        <authorList>
            <person name="Varghese N."/>
            <person name="Submissions S."/>
        </authorList>
    </citation>
    <scope>NUCLEOTIDE SEQUENCE [LARGE SCALE GENOMIC DNA]</scope>
    <source>
        <strain evidence="5">LMG 25555</strain>
    </source>
</reference>
<sequence length="360" mass="38397">MTSNNQVRWVKNVRIKGLACALPEKVEEVASLSEVFGADNINKIIGSTGVERRHVVLDECSSDLCFSAAERLIVDLGIDKSSIDTLIFVSQTHDYTLPATACVLQKRLGLPMHTAAFDVAMGCSGYVYGLWMAASLLSGGGSKRALLLVGDTISKIVSPDDRAVAALFGDAGTATLIDHDTDAPAIPFVMGTDGRGAQNLVVPAGGYRDRSGKSVQTSEEGVRGPYDLYMNGAEIFAFTLARVPALVSALHEANQESGEAIDKYVFHQANRFMLDHLVKRMKLEREKVVLDVKDVGNTSCASIPLAISLHKGKMGGHISGRFMLAGFGVGYSWAGCVAEFDNVWISPLTVTPSISAGTAI</sequence>
<proteinExistence type="predicted"/>
<evidence type="ECO:0000256" key="1">
    <source>
        <dbReference type="ARBA" id="ARBA00022679"/>
    </source>
</evidence>
<evidence type="ECO:0000259" key="4">
    <source>
        <dbReference type="Pfam" id="PF08545"/>
    </source>
</evidence>
<feature type="domain" description="Beta-ketoacyl-[acyl-carrier-protein] synthase III N-terminal" evidence="4">
    <location>
        <begin position="117"/>
        <end position="194"/>
    </location>
</feature>
<evidence type="ECO:0000259" key="3">
    <source>
        <dbReference type="Pfam" id="PF08541"/>
    </source>
</evidence>
<dbReference type="GO" id="GO:0004315">
    <property type="term" value="F:3-oxoacyl-[acyl-carrier-protein] synthase activity"/>
    <property type="evidence" value="ECO:0007669"/>
    <property type="project" value="InterPro"/>
</dbReference>
<dbReference type="AlphaFoldDB" id="A0A1H5M7M3"/>
<evidence type="ECO:0000313" key="5">
    <source>
        <dbReference type="EMBL" id="SEE85302.1"/>
    </source>
</evidence>
<dbReference type="Gene3D" id="3.40.47.10">
    <property type="match status" value="1"/>
</dbReference>
<organism evidence="5 6">
    <name type="scientific">Pseudomonas deceptionensis</name>
    <dbReference type="NCBI Taxonomy" id="882211"/>
    <lineage>
        <taxon>Bacteria</taxon>
        <taxon>Pseudomonadati</taxon>
        <taxon>Pseudomonadota</taxon>
        <taxon>Gammaproteobacteria</taxon>
        <taxon>Pseudomonadales</taxon>
        <taxon>Pseudomonadaceae</taxon>
        <taxon>Pseudomonas</taxon>
    </lineage>
</organism>
<keyword evidence="6" id="KW-1185">Reference proteome</keyword>
<dbReference type="OrthoDB" id="9815506at2"/>
<dbReference type="CDD" id="cd00830">
    <property type="entry name" value="KAS_III"/>
    <property type="match status" value="1"/>
</dbReference>
<gene>
    <name evidence="5" type="ORF">SAMN04489800_2453</name>
</gene>
<dbReference type="SUPFAM" id="SSF53901">
    <property type="entry name" value="Thiolase-like"/>
    <property type="match status" value="1"/>
</dbReference>
<keyword evidence="2" id="KW-0012">Acyltransferase</keyword>
<dbReference type="PANTHER" id="PTHR34069:SF2">
    <property type="entry name" value="BETA-KETOACYL-[ACYL-CARRIER-PROTEIN] SYNTHASE III"/>
    <property type="match status" value="1"/>
</dbReference>
<keyword evidence="1" id="KW-0808">Transferase</keyword>
<dbReference type="Pfam" id="PF08541">
    <property type="entry name" value="ACP_syn_III_C"/>
    <property type="match status" value="1"/>
</dbReference>
<dbReference type="InterPro" id="IPR013751">
    <property type="entry name" value="ACP_syn_III_N"/>
</dbReference>
<dbReference type="InterPro" id="IPR013747">
    <property type="entry name" value="ACP_syn_III_C"/>
</dbReference>
<dbReference type="RefSeq" id="WP_048358513.1">
    <property type="nucleotide sequence ID" value="NZ_FNUD01000002.1"/>
</dbReference>
<dbReference type="Pfam" id="PF08545">
    <property type="entry name" value="ACP_syn_III"/>
    <property type="match status" value="1"/>
</dbReference>
<evidence type="ECO:0000313" key="6">
    <source>
        <dbReference type="Proteomes" id="UP000183613"/>
    </source>
</evidence>